<keyword evidence="8" id="KW-0342">GTP-binding</keyword>
<accession>A0A7R9YCI3</accession>
<evidence type="ECO:0000256" key="3">
    <source>
        <dbReference type="ARBA" id="ARBA00007249"/>
    </source>
</evidence>
<dbReference type="Gene3D" id="3.40.50.300">
    <property type="entry name" value="P-loop containing nucleotide triphosphate hydrolases"/>
    <property type="match status" value="1"/>
</dbReference>
<feature type="region of interest" description="Disordered" evidence="10">
    <location>
        <begin position="1"/>
        <end position="33"/>
    </location>
</feature>
<dbReference type="CDD" id="cd01883">
    <property type="entry name" value="EF1_alpha"/>
    <property type="match status" value="1"/>
</dbReference>
<dbReference type="PRINTS" id="PR00315">
    <property type="entry name" value="ELONGATNFCT"/>
</dbReference>
<dbReference type="FunFam" id="3.40.50.300:FF:000204">
    <property type="entry name" value="Translation elongation factor Tu"/>
    <property type="match status" value="1"/>
</dbReference>
<dbReference type="PROSITE" id="PS51722">
    <property type="entry name" value="G_TR_2"/>
    <property type="match status" value="1"/>
</dbReference>
<evidence type="ECO:0000256" key="6">
    <source>
        <dbReference type="ARBA" id="ARBA00022801"/>
    </source>
</evidence>
<dbReference type="PANTHER" id="PTHR23115">
    <property type="entry name" value="TRANSLATION FACTOR"/>
    <property type="match status" value="1"/>
</dbReference>
<dbReference type="InterPro" id="IPR050100">
    <property type="entry name" value="TRAFAC_GTPase_members"/>
</dbReference>
<dbReference type="GO" id="GO:0003924">
    <property type="term" value="F:GTPase activity"/>
    <property type="evidence" value="ECO:0007669"/>
    <property type="project" value="InterPro"/>
</dbReference>
<gene>
    <name evidence="12" type="ORF">PPYR1160_LOCUS9016</name>
</gene>
<dbReference type="EMBL" id="HBEA01011800">
    <property type="protein sequence ID" value="CAD8259514.1"/>
    <property type="molecule type" value="Transcribed_RNA"/>
</dbReference>
<keyword evidence="7" id="KW-0648">Protein biosynthesis</keyword>
<dbReference type="SUPFAM" id="SSF50465">
    <property type="entry name" value="EF-Tu/eEF-1alpha/eIF2-gamma C-terminal domain"/>
    <property type="match status" value="1"/>
</dbReference>
<evidence type="ECO:0000259" key="11">
    <source>
        <dbReference type="PROSITE" id="PS51722"/>
    </source>
</evidence>
<dbReference type="InterPro" id="IPR000795">
    <property type="entry name" value="T_Tr_GTP-bd_dom"/>
</dbReference>
<keyword evidence="5" id="KW-0547">Nucleotide-binding</keyword>
<dbReference type="Pfam" id="PF00009">
    <property type="entry name" value="GTP_EFTU"/>
    <property type="match status" value="1"/>
</dbReference>
<comment type="subcellular location">
    <subcellularLocation>
        <location evidence="2">Cytoplasm</location>
    </subcellularLocation>
    <subcellularLocation>
        <location evidence="1">Plastid</location>
        <location evidence="1">Chloroplast</location>
    </subcellularLocation>
</comment>
<dbReference type="InterPro" id="IPR054696">
    <property type="entry name" value="GTP-eEF1A_C"/>
</dbReference>
<dbReference type="GO" id="GO:0009507">
    <property type="term" value="C:chloroplast"/>
    <property type="evidence" value="ECO:0007669"/>
    <property type="project" value="UniProtKB-SubCell"/>
</dbReference>
<feature type="compositionally biased region" description="Low complexity" evidence="10">
    <location>
        <begin position="1"/>
        <end position="17"/>
    </location>
</feature>
<keyword evidence="4" id="KW-0963">Cytoplasm</keyword>
<evidence type="ECO:0000256" key="9">
    <source>
        <dbReference type="ARBA" id="ARBA00049117"/>
    </source>
</evidence>
<dbReference type="SUPFAM" id="SSF50447">
    <property type="entry name" value="Translation proteins"/>
    <property type="match status" value="1"/>
</dbReference>
<evidence type="ECO:0000256" key="10">
    <source>
        <dbReference type="SAM" id="MobiDB-lite"/>
    </source>
</evidence>
<feature type="compositionally biased region" description="Pro residues" evidence="10">
    <location>
        <begin position="162"/>
        <end position="176"/>
    </location>
</feature>
<dbReference type="Gene3D" id="2.40.30.10">
    <property type="entry name" value="Translation factors"/>
    <property type="match status" value="2"/>
</dbReference>
<evidence type="ECO:0000313" key="12">
    <source>
        <dbReference type="EMBL" id="CAD8259514.1"/>
    </source>
</evidence>
<dbReference type="GO" id="GO:0005525">
    <property type="term" value="F:GTP binding"/>
    <property type="evidence" value="ECO:0007669"/>
    <property type="project" value="UniProtKB-KW"/>
</dbReference>
<dbReference type="GO" id="GO:0006412">
    <property type="term" value="P:translation"/>
    <property type="evidence" value="ECO:0007669"/>
    <property type="project" value="UniProtKB-KW"/>
</dbReference>
<comment type="catalytic activity">
    <reaction evidence="9">
        <text>GTP + H2O = GDP + phosphate + H(+)</text>
        <dbReference type="Rhea" id="RHEA:19669"/>
        <dbReference type="ChEBI" id="CHEBI:15377"/>
        <dbReference type="ChEBI" id="CHEBI:15378"/>
        <dbReference type="ChEBI" id="CHEBI:37565"/>
        <dbReference type="ChEBI" id="CHEBI:43474"/>
        <dbReference type="ChEBI" id="CHEBI:58189"/>
    </reaction>
    <physiologicalReaction direction="left-to-right" evidence="9">
        <dbReference type="Rhea" id="RHEA:19670"/>
    </physiologicalReaction>
</comment>
<dbReference type="InterPro" id="IPR009000">
    <property type="entry name" value="Transl_B-barrel_sf"/>
</dbReference>
<reference evidence="12" key="1">
    <citation type="submission" date="2021-01" db="EMBL/GenBank/DDBJ databases">
        <authorList>
            <person name="Corre E."/>
            <person name="Pelletier E."/>
            <person name="Niang G."/>
            <person name="Scheremetjew M."/>
            <person name="Finn R."/>
            <person name="Kale V."/>
            <person name="Holt S."/>
            <person name="Cochrane G."/>
            <person name="Meng A."/>
            <person name="Brown T."/>
            <person name="Cohen L."/>
        </authorList>
    </citation>
    <scope>NUCLEOTIDE SEQUENCE</scope>
    <source>
        <strain evidence="12">CCMP2078</strain>
    </source>
</reference>
<dbReference type="InterPro" id="IPR009001">
    <property type="entry name" value="Transl_elong_EF1A/Init_IF2_C"/>
</dbReference>
<dbReference type="AlphaFoldDB" id="A0A7R9YCI3"/>
<protein>
    <recommendedName>
        <fullName evidence="11">Tr-type G domain-containing protein</fullName>
    </recommendedName>
</protein>
<evidence type="ECO:0000256" key="5">
    <source>
        <dbReference type="ARBA" id="ARBA00022741"/>
    </source>
</evidence>
<organism evidence="12">
    <name type="scientific">Pinguiococcus pyrenoidosus</name>
    <dbReference type="NCBI Taxonomy" id="172671"/>
    <lineage>
        <taxon>Eukaryota</taxon>
        <taxon>Sar</taxon>
        <taxon>Stramenopiles</taxon>
        <taxon>Ochrophyta</taxon>
        <taxon>Pinguiophyceae</taxon>
        <taxon>Pinguiochrysidales</taxon>
        <taxon>Pinguiochrysidaceae</taxon>
        <taxon>Pinguiococcus</taxon>
    </lineage>
</organism>
<feature type="domain" description="Tr-type G" evidence="11">
    <location>
        <begin position="273"/>
        <end position="508"/>
    </location>
</feature>
<evidence type="ECO:0000256" key="4">
    <source>
        <dbReference type="ARBA" id="ARBA00022490"/>
    </source>
</evidence>
<proteinExistence type="inferred from homology"/>
<name>A0A7R9YCI3_9STRA</name>
<evidence type="ECO:0000256" key="8">
    <source>
        <dbReference type="ARBA" id="ARBA00023134"/>
    </source>
</evidence>
<sequence>MKWPSATDAATPSPSSAFGARGSRNMSRHRDVRNEIYDDYDDAYYDDDYYDYDEYEPETADADGDNAPIRGAASISNLGAFLGASVEVEEERKVGEMRSTLLSFVGNQSWSDVGLTDAEVDDIIRRSELDQAAALDEIFAEVSRRKVAAESASQEAQRKASLPPPPGLTGPSPAVPNPVRRFSAPFLDLRSSPTRTETEDNGAAQRGLDTPAASESVSGTQVTPVKSFETPISRSCSRTSLRSPSPNPNSLLETGLEEDKASDVDEAELERTSDTLSMVVIGHVDAGKSTLMGRLLLHCGVLSTRALDKLRRDSTAAGKSSFHLAWAMDEGSTERERGVTMDVAQKSVQLPSGRVLVILDAPGHADFVPRMIAGAAQADVALLVVPASTGEFESAFGKGGQTREHAVLARGMGVQQVLVAVNKLDISEPVWSQERFDDICAQLEPYLLSCGFKSAKIRYVPVSGLTGVNVGGDLQPSSEDEETAAPFREWYGGTTLIEALENFAIPPRQVDKPFRFIVGDATALGRDKAKISGTCVAGRLRVGQRLVVMPTGDIFTVRQVNGTRSAEEVVRPDSENPEIVVQDVGDVSRIPAGSVLCKARRSELVPLAEEVEVQLRTLESLFIPIIKGSAFLLHRDGKEVTCSVKKLLPMVDASGSVIGKKPRHVLANTTCRAVLKLDQVVCMDVFAECRALGRFALRDRGNTVAVGIVQNIIG</sequence>
<evidence type="ECO:0000256" key="1">
    <source>
        <dbReference type="ARBA" id="ARBA00004229"/>
    </source>
</evidence>
<feature type="region of interest" description="Disordered" evidence="10">
    <location>
        <begin position="150"/>
        <end position="264"/>
    </location>
</feature>
<dbReference type="InterPro" id="IPR027417">
    <property type="entry name" value="P-loop_NTPase"/>
</dbReference>
<comment type="similarity">
    <text evidence="3">Belongs to the TRAFAC class translation factor GTPase superfamily. Classic translation factor GTPase family. EF-Tu/EF-1A subfamily.</text>
</comment>
<keyword evidence="6" id="KW-0378">Hydrolase</keyword>
<evidence type="ECO:0000256" key="2">
    <source>
        <dbReference type="ARBA" id="ARBA00004496"/>
    </source>
</evidence>
<dbReference type="Pfam" id="PF22594">
    <property type="entry name" value="GTP-eEF1A_C"/>
    <property type="match status" value="1"/>
</dbReference>
<evidence type="ECO:0000256" key="7">
    <source>
        <dbReference type="ARBA" id="ARBA00022917"/>
    </source>
</evidence>
<feature type="compositionally biased region" description="Polar residues" evidence="10">
    <location>
        <begin position="213"/>
        <end position="236"/>
    </location>
</feature>
<feature type="compositionally biased region" description="Low complexity" evidence="10">
    <location>
        <begin position="237"/>
        <end position="252"/>
    </location>
</feature>
<dbReference type="SUPFAM" id="SSF52540">
    <property type="entry name" value="P-loop containing nucleoside triphosphate hydrolases"/>
    <property type="match status" value="1"/>
</dbReference>